<accession>A0A922L4F4</accession>
<dbReference type="Proteomes" id="UP000790347">
    <property type="component" value="Unassembled WGS sequence"/>
</dbReference>
<reference evidence="2" key="1">
    <citation type="submission" date="2013-05" db="EMBL/GenBank/DDBJ databases">
        <authorList>
            <person name="Yim A.K.Y."/>
            <person name="Chan T.F."/>
            <person name="Ji K.M."/>
            <person name="Liu X.Y."/>
            <person name="Zhou J.W."/>
            <person name="Li R.Q."/>
            <person name="Yang K.Y."/>
            <person name="Li J."/>
            <person name="Li M."/>
            <person name="Law P.T.W."/>
            <person name="Wu Y.L."/>
            <person name="Cai Z.L."/>
            <person name="Qin H."/>
            <person name="Bao Y."/>
            <person name="Leung R.K.K."/>
            <person name="Ng P.K.S."/>
            <person name="Zou J."/>
            <person name="Zhong X.J."/>
            <person name="Ran P.X."/>
            <person name="Zhong N.S."/>
            <person name="Liu Z.G."/>
            <person name="Tsui S.K.W."/>
        </authorList>
    </citation>
    <scope>NUCLEOTIDE SEQUENCE</scope>
    <source>
        <strain evidence="2">Derf</strain>
        <tissue evidence="2">Whole organism</tissue>
    </source>
</reference>
<comment type="caution">
    <text evidence="2">The sequence shown here is derived from an EMBL/GenBank/DDBJ whole genome shotgun (WGS) entry which is preliminary data.</text>
</comment>
<proteinExistence type="predicted"/>
<keyword evidence="3" id="KW-1185">Reference proteome</keyword>
<organism evidence="2 3">
    <name type="scientific">Dermatophagoides farinae</name>
    <name type="common">American house dust mite</name>
    <dbReference type="NCBI Taxonomy" id="6954"/>
    <lineage>
        <taxon>Eukaryota</taxon>
        <taxon>Metazoa</taxon>
        <taxon>Ecdysozoa</taxon>
        <taxon>Arthropoda</taxon>
        <taxon>Chelicerata</taxon>
        <taxon>Arachnida</taxon>
        <taxon>Acari</taxon>
        <taxon>Acariformes</taxon>
        <taxon>Sarcoptiformes</taxon>
        <taxon>Astigmata</taxon>
        <taxon>Psoroptidia</taxon>
        <taxon>Analgoidea</taxon>
        <taxon>Pyroglyphidae</taxon>
        <taxon>Dermatophagoidinae</taxon>
        <taxon>Dermatophagoides</taxon>
    </lineage>
</organism>
<evidence type="ECO:0000313" key="3">
    <source>
        <dbReference type="Proteomes" id="UP000790347"/>
    </source>
</evidence>
<keyword evidence="1" id="KW-0472">Membrane</keyword>
<sequence>MDQNLWPRIKSTRSELPPIVGSLTLVWMIVCCYSVFDVIVVQFCHQPWRSSILLWFLIPKVPLIEYLVMVVVQNM</sequence>
<dbReference type="EMBL" id="ASGP02000003">
    <property type="protein sequence ID" value="KAH9516655.1"/>
    <property type="molecule type" value="Genomic_DNA"/>
</dbReference>
<evidence type="ECO:0000256" key="1">
    <source>
        <dbReference type="SAM" id="Phobius"/>
    </source>
</evidence>
<reference evidence="2" key="2">
    <citation type="journal article" date="2022" name="Res Sq">
        <title>Comparative Genomics Reveals Insights into the Divergent Evolution of Astigmatic Mites and Household Pest Adaptations.</title>
        <authorList>
            <person name="Xiong Q."/>
            <person name="Wan A.T.-Y."/>
            <person name="Liu X.-Y."/>
            <person name="Fung C.S.-H."/>
            <person name="Xiao X."/>
            <person name="Malainual N."/>
            <person name="Hou J."/>
            <person name="Wang L."/>
            <person name="Wang M."/>
            <person name="Yang K."/>
            <person name="Cui Y."/>
            <person name="Leung E."/>
            <person name="Nong W."/>
            <person name="Shin S.-K."/>
            <person name="Au S."/>
            <person name="Jeong K.Y."/>
            <person name="Chew F.T."/>
            <person name="Hui J."/>
            <person name="Leung T.F."/>
            <person name="Tungtrongchitr A."/>
            <person name="Zhong N."/>
            <person name="Liu Z."/>
            <person name="Tsui S."/>
        </authorList>
    </citation>
    <scope>NUCLEOTIDE SEQUENCE</scope>
    <source>
        <strain evidence="2">Derf</strain>
        <tissue evidence="2">Whole organism</tissue>
    </source>
</reference>
<evidence type="ECO:0000313" key="2">
    <source>
        <dbReference type="EMBL" id="KAH9516655.1"/>
    </source>
</evidence>
<dbReference type="AlphaFoldDB" id="A0A922L4F4"/>
<name>A0A922L4F4_DERFA</name>
<gene>
    <name evidence="2" type="primary">SHMT1_1</name>
    <name evidence="2" type="ORF">DERF_007382</name>
</gene>
<feature type="transmembrane region" description="Helical" evidence="1">
    <location>
        <begin position="52"/>
        <end position="72"/>
    </location>
</feature>
<protein>
    <submittedName>
        <fullName evidence="2">Serine hydroxymethyltransferase, cytosolic, variant 3</fullName>
    </submittedName>
</protein>
<feature type="transmembrane region" description="Helical" evidence="1">
    <location>
        <begin position="20"/>
        <end position="40"/>
    </location>
</feature>
<keyword evidence="1" id="KW-1133">Transmembrane helix</keyword>
<keyword evidence="1" id="KW-0812">Transmembrane</keyword>